<accession>A0A9D2UHR7</accession>
<protein>
    <submittedName>
        <fullName evidence="2">OprO/OprP family phosphate-selective porin</fullName>
    </submittedName>
</protein>
<reference evidence="2" key="2">
    <citation type="submission" date="2021-04" db="EMBL/GenBank/DDBJ databases">
        <authorList>
            <person name="Gilroy R."/>
        </authorList>
    </citation>
    <scope>NUCLEOTIDE SEQUENCE</scope>
    <source>
        <strain evidence="2">MalCec1-1739</strain>
    </source>
</reference>
<reference evidence="2" key="1">
    <citation type="journal article" date="2021" name="PeerJ">
        <title>Extensive microbial diversity within the chicken gut microbiome revealed by metagenomics and culture.</title>
        <authorList>
            <person name="Gilroy R."/>
            <person name="Ravi A."/>
            <person name="Getino M."/>
            <person name="Pursley I."/>
            <person name="Horton D.L."/>
            <person name="Alikhan N.F."/>
            <person name="Baker D."/>
            <person name="Gharbi K."/>
            <person name="Hall N."/>
            <person name="Watson M."/>
            <person name="Adriaenssens E.M."/>
            <person name="Foster-Nyarko E."/>
            <person name="Jarju S."/>
            <person name="Secka A."/>
            <person name="Antonio M."/>
            <person name="Oren A."/>
            <person name="Chaudhuri R.R."/>
            <person name="La Ragione R."/>
            <person name="Hildebrand F."/>
            <person name="Pallen M.J."/>
        </authorList>
    </citation>
    <scope>NUCLEOTIDE SEQUENCE</scope>
    <source>
        <strain evidence="2">MalCec1-1739</strain>
    </source>
</reference>
<gene>
    <name evidence="2" type="ORF">IAA93_02990</name>
</gene>
<dbReference type="Pfam" id="PF07396">
    <property type="entry name" value="Porin_O_P"/>
    <property type="match status" value="1"/>
</dbReference>
<name>A0A9D2UHR7_9BACT</name>
<organism evidence="2 3">
    <name type="scientific">Candidatus Avibacteroides avistercoris</name>
    <dbReference type="NCBI Taxonomy" id="2840690"/>
    <lineage>
        <taxon>Bacteria</taxon>
        <taxon>Pseudomonadati</taxon>
        <taxon>Bacteroidota</taxon>
        <taxon>Bacteroidia</taxon>
        <taxon>Bacteroidales</taxon>
        <taxon>Bacteroidaceae</taxon>
        <taxon>Bacteroidaceae incertae sedis</taxon>
        <taxon>Candidatus Avibacteroides</taxon>
    </lineage>
</organism>
<proteinExistence type="predicted"/>
<dbReference type="Gene3D" id="2.40.160.10">
    <property type="entry name" value="Porin"/>
    <property type="match status" value="1"/>
</dbReference>
<evidence type="ECO:0000313" key="2">
    <source>
        <dbReference type="EMBL" id="HJD52678.1"/>
    </source>
</evidence>
<keyword evidence="1" id="KW-0732">Signal</keyword>
<evidence type="ECO:0000313" key="3">
    <source>
        <dbReference type="Proteomes" id="UP000787625"/>
    </source>
</evidence>
<dbReference type="InterPro" id="IPR023614">
    <property type="entry name" value="Porin_dom_sf"/>
</dbReference>
<dbReference type="SUPFAM" id="SSF56935">
    <property type="entry name" value="Porins"/>
    <property type="match status" value="1"/>
</dbReference>
<feature type="signal peptide" evidence="1">
    <location>
        <begin position="1"/>
        <end position="20"/>
    </location>
</feature>
<dbReference type="AlphaFoldDB" id="A0A9D2UHR7"/>
<feature type="chain" id="PRO_5039725288" evidence="1">
    <location>
        <begin position="21"/>
        <end position="344"/>
    </location>
</feature>
<dbReference type="InterPro" id="IPR010870">
    <property type="entry name" value="Porin_O/P"/>
</dbReference>
<dbReference type="EMBL" id="DWUP01000062">
    <property type="protein sequence ID" value="HJD52678.1"/>
    <property type="molecule type" value="Genomic_DNA"/>
</dbReference>
<sequence length="344" mass="39609">MKRFFILVILSLAAFVLATAQNDSIQNKKWKFFIPEFDGTVRAKYEYQPQMGASRFQVRNARFSINGKVHKIASYKLEIDLSDQGKIRMLDAYARLTPIKGGSFTIGQMRVPFTIDAHRSPHQQYFANRSFIAKQVGDVRDVGFTLAYTFQNFPLTLQGGLFNGFDDITEDGQKRWTKKANYSVKAEIFPVKGFNITLSSQKIAPLNSNIFMHDAGTYVEFCNFHIEGEYLYKHYADGKFKDVHSVDAFINYDIPLKKVFQKISILCRYDMMTDHWDGVTLDDEGHAIMSDSKRHRITAGTTLSLAKPFRADLRINYEKYMYGDGAIIDESEQDKITFEVMLRF</sequence>
<evidence type="ECO:0000256" key="1">
    <source>
        <dbReference type="SAM" id="SignalP"/>
    </source>
</evidence>
<comment type="caution">
    <text evidence="2">The sequence shown here is derived from an EMBL/GenBank/DDBJ whole genome shotgun (WGS) entry which is preliminary data.</text>
</comment>
<dbReference type="Proteomes" id="UP000787625">
    <property type="component" value="Unassembled WGS sequence"/>
</dbReference>